<name>A0A0L8GRM6_OCTBM</name>
<gene>
    <name evidence="1" type="ORF">OCBIM_22029297mg</name>
</gene>
<dbReference type="EMBL" id="KQ420700">
    <property type="protein sequence ID" value="KOF79547.1"/>
    <property type="molecule type" value="Genomic_DNA"/>
</dbReference>
<accession>A0A0L8GRM6</accession>
<organism evidence="1">
    <name type="scientific">Octopus bimaculoides</name>
    <name type="common">California two-spotted octopus</name>
    <dbReference type="NCBI Taxonomy" id="37653"/>
    <lineage>
        <taxon>Eukaryota</taxon>
        <taxon>Metazoa</taxon>
        <taxon>Spiralia</taxon>
        <taxon>Lophotrochozoa</taxon>
        <taxon>Mollusca</taxon>
        <taxon>Cephalopoda</taxon>
        <taxon>Coleoidea</taxon>
        <taxon>Octopodiformes</taxon>
        <taxon>Octopoda</taxon>
        <taxon>Incirrata</taxon>
        <taxon>Octopodidae</taxon>
        <taxon>Octopus</taxon>
    </lineage>
</organism>
<reference evidence="1" key="1">
    <citation type="submission" date="2015-07" db="EMBL/GenBank/DDBJ databases">
        <title>MeaNS - Measles Nucleotide Surveillance Program.</title>
        <authorList>
            <person name="Tran T."/>
            <person name="Druce J."/>
        </authorList>
    </citation>
    <scope>NUCLEOTIDE SEQUENCE</scope>
    <source>
        <strain evidence="1">UCB-OBI-ISO-001</strain>
        <tissue evidence="1">Gonad</tissue>
    </source>
</reference>
<dbReference type="AlphaFoldDB" id="A0A0L8GRM6"/>
<proteinExistence type="predicted"/>
<sequence>MFSDNLYVSAYMHALMAFSCQSDSLVIHVGDIFGFDILHIASAFLCLTFQNYIDGISGVGFRYL</sequence>
<protein>
    <submittedName>
        <fullName evidence="1">Uncharacterized protein</fullName>
    </submittedName>
</protein>
<evidence type="ECO:0000313" key="1">
    <source>
        <dbReference type="EMBL" id="KOF79547.1"/>
    </source>
</evidence>